<feature type="region of interest" description="Disordered" evidence="1">
    <location>
        <begin position="232"/>
        <end position="256"/>
    </location>
</feature>
<reference evidence="2" key="1">
    <citation type="journal article" date="2020" name="Microb. Genom.">
        <title>Genetic diversity of clinical and environmental Mucorales isolates obtained from an investigation of mucormycosis cases among solid organ transplant recipients.</title>
        <authorList>
            <person name="Nguyen M.H."/>
            <person name="Kaul D."/>
            <person name="Muto C."/>
            <person name="Cheng S.J."/>
            <person name="Richter R.A."/>
            <person name="Bruno V.M."/>
            <person name="Liu G."/>
            <person name="Beyhan S."/>
            <person name="Sundermann A.J."/>
            <person name="Mounaud S."/>
            <person name="Pasculle A.W."/>
            <person name="Nierman W.C."/>
            <person name="Driscoll E."/>
            <person name="Cumbie R."/>
            <person name="Clancy C.J."/>
            <person name="Dupont C.L."/>
        </authorList>
    </citation>
    <scope>NUCLEOTIDE SEQUENCE</scope>
    <source>
        <strain evidence="2">GL11</strain>
    </source>
</reference>
<dbReference type="Proteomes" id="UP000716291">
    <property type="component" value="Unassembled WGS sequence"/>
</dbReference>
<proteinExistence type="predicted"/>
<accession>A0A9P6XG19</accession>
<evidence type="ECO:0000313" key="3">
    <source>
        <dbReference type="Proteomes" id="UP000716291"/>
    </source>
</evidence>
<dbReference type="GO" id="GO:0003677">
    <property type="term" value="F:DNA binding"/>
    <property type="evidence" value="ECO:0007669"/>
    <property type="project" value="InterPro"/>
</dbReference>
<sequence length="645" mass="72501">MFPPEKSLVRIKTGESIFSTSTASKKELYPDAKDIRGFKIDIRFTVDIDRKEIDVAVAKVAKDDNKDKTISDQGKLSLEGKDIIDNLVDIVDVKTIKSCRAYLFQIAGSECIVSSISLGSNGLYVVLHQNDISLPCSPQELDNLSSFLPLLSSYKREIESLALEVKSKSSQKFGTRKVLGLEQTKKVWECIHWVRDTYYSPPPKSISAIPCSLFGSPPPNILSKLKSAYEKDTGRAYRQEEEEEEQENPSEYEVTAFPQPSRLCLAELPIEDSSEVGDITGPSNSNTRIMQPAQHQGNISTHSRDYEHLGRQVKPTEEAVIRINNSEENVQLAPQLPAANVLDMVNRPSSFSYRCLATSKASSSSDSIIAQPILVLDDLKDETPTTANHLENKSEIVSSRLAIINNSRQSTQKIPLDYDTKNLLKFLHGNKDYSSTHLNTLRSSNASVFSIIHSQKQPTADQPLTEDFFSAKRNSEVKIPSEQQLATWDINILVEYIKKELSPTSELSLVQLQLKTILLLCIATMWRPRSDIDRLQCHDVILKKDETTTSIRIHARNPKADQVKWVTIRTVEDENVCPVRTAHQFILKTATIRQILPKDHTFFLTYLDSTTKQPTSIRPTTVANWIKAVMDKAGIDTNNYQVHSI</sequence>
<dbReference type="PANTHER" id="PTHR35617">
    <property type="entry name" value="PHAGE_INTEGRASE DOMAIN-CONTAINING PROTEIN"/>
    <property type="match status" value="1"/>
</dbReference>
<dbReference type="PANTHER" id="PTHR35617:SF3">
    <property type="entry name" value="CORE-BINDING (CB) DOMAIN-CONTAINING PROTEIN"/>
    <property type="match status" value="1"/>
</dbReference>
<keyword evidence="3" id="KW-1185">Reference proteome</keyword>
<feature type="compositionally biased region" description="Polar residues" evidence="1">
    <location>
        <begin position="281"/>
        <end position="299"/>
    </location>
</feature>
<evidence type="ECO:0000256" key="1">
    <source>
        <dbReference type="SAM" id="MobiDB-lite"/>
    </source>
</evidence>
<dbReference type="EMBL" id="JAANQT010000227">
    <property type="protein sequence ID" value="KAG1313019.1"/>
    <property type="molecule type" value="Genomic_DNA"/>
</dbReference>
<comment type="caution">
    <text evidence="2">The sequence shown here is derived from an EMBL/GenBank/DDBJ whole genome shotgun (WGS) entry which is preliminary data.</text>
</comment>
<feature type="region of interest" description="Disordered" evidence="1">
    <location>
        <begin position="274"/>
        <end position="299"/>
    </location>
</feature>
<organism evidence="2 3">
    <name type="scientific">Rhizopus oryzae</name>
    <name type="common">Mucormycosis agent</name>
    <name type="synonym">Rhizopus arrhizus var. delemar</name>
    <dbReference type="NCBI Taxonomy" id="64495"/>
    <lineage>
        <taxon>Eukaryota</taxon>
        <taxon>Fungi</taxon>
        <taxon>Fungi incertae sedis</taxon>
        <taxon>Mucoromycota</taxon>
        <taxon>Mucoromycotina</taxon>
        <taxon>Mucoromycetes</taxon>
        <taxon>Mucorales</taxon>
        <taxon>Mucorineae</taxon>
        <taxon>Rhizopodaceae</taxon>
        <taxon>Rhizopus</taxon>
    </lineage>
</organism>
<dbReference type="InterPro" id="IPR011010">
    <property type="entry name" value="DNA_brk_join_enz"/>
</dbReference>
<dbReference type="AlphaFoldDB" id="A0A9P6XG19"/>
<name>A0A9P6XG19_RHIOR</name>
<evidence type="ECO:0008006" key="4">
    <source>
        <dbReference type="Google" id="ProtNLM"/>
    </source>
</evidence>
<gene>
    <name evidence="2" type="ORF">G6F64_002565</name>
</gene>
<evidence type="ECO:0000313" key="2">
    <source>
        <dbReference type="EMBL" id="KAG1313019.1"/>
    </source>
</evidence>
<protein>
    <recommendedName>
        <fullName evidence="4">Tyr recombinase domain-containing protein</fullName>
    </recommendedName>
</protein>
<dbReference type="SUPFAM" id="SSF56349">
    <property type="entry name" value="DNA breaking-rejoining enzymes"/>
    <property type="match status" value="1"/>
</dbReference>
<feature type="compositionally biased region" description="Acidic residues" evidence="1">
    <location>
        <begin position="240"/>
        <end position="250"/>
    </location>
</feature>